<dbReference type="GO" id="GO:0006351">
    <property type="term" value="P:DNA-templated transcription"/>
    <property type="evidence" value="ECO:0007669"/>
    <property type="project" value="InterPro"/>
</dbReference>
<evidence type="ECO:0000256" key="4">
    <source>
        <dbReference type="ARBA" id="ARBA00023125"/>
    </source>
</evidence>
<feature type="compositionally biased region" description="Pro residues" evidence="9">
    <location>
        <begin position="117"/>
        <end position="134"/>
    </location>
</feature>
<evidence type="ECO:0000256" key="1">
    <source>
        <dbReference type="ARBA" id="ARBA00022723"/>
    </source>
</evidence>
<feature type="compositionally biased region" description="Polar residues" evidence="9">
    <location>
        <begin position="1"/>
        <end position="13"/>
    </location>
</feature>
<evidence type="ECO:0000256" key="5">
    <source>
        <dbReference type="ARBA" id="ARBA00023163"/>
    </source>
</evidence>
<protein>
    <recommendedName>
        <fullName evidence="10">Zn(2)-C6 fungal-type domain-containing protein</fullName>
    </recommendedName>
</protein>
<evidence type="ECO:0000313" key="11">
    <source>
        <dbReference type="EMBL" id="KKK18361.1"/>
    </source>
</evidence>
<dbReference type="OrthoDB" id="435881at2759"/>
<keyword evidence="4" id="KW-0238">DNA-binding</keyword>
<evidence type="ECO:0000256" key="8">
    <source>
        <dbReference type="ARBA" id="ARBA00061396"/>
    </source>
</evidence>
<feature type="domain" description="Zn(2)-C6 fungal-type" evidence="10">
    <location>
        <begin position="37"/>
        <end position="66"/>
    </location>
</feature>
<feature type="compositionally biased region" description="Low complexity" evidence="9">
    <location>
        <begin position="226"/>
        <end position="238"/>
    </location>
</feature>
<organism evidence="11 12">
    <name type="scientific">Aspergillus ochraceoroseus</name>
    <dbReference type="NCBI Taxonomy" id="138278"/>
    <lineage>
        <taxon>Eukaryota</taxon>
        <taxon>Fungi</taxon>
        <taxon>Dikarya</taxon>
        <taxon>Ascomycota</taxon>
        <taxon>Pezizomycotina</taxon>
        <taxon>Eurotiomycetes</taxon>
        <taxon>Eurotiomycetidae</taxon>
        <taxon>Eurotiales</taxon>
        <taxon>Aspergillaceae</taxon>
        <taxon>Aspergillus</taxon>
        <taxon>Aspergillus subgen. Nidulantes</taxon>
    </lineage>
</organism>
<evidence type="ECO:0000256" key="9">
    <source>
        <dbReference type="SAM" id="MobiDB-lite"/>
    </source>
</evidence>
<dbReference type="FunFam" id="4.10.240.10:FF:000031">
    <property type="entry name" value="C6 transcription factor, putative"/>
    <property type="match status" value="1"/>
</dbReference>
<feature type="region of interest" description="Disordered" evidence="9">
    <location>
        <begin position="226"/>
        <end position="245"/>
    </location>
</feature>
<keyword evidence="1" id="KW-0479">Metal-binding</keyword>
<feature type="region of interest" description="Disordered" evidence="9">
    <location>
        <begin position="377"/>
        <end position="405"/>
    </location>
</feature>
<keyword evidence="6" id="KW-0539">Nucleus</keyword>
<comment type="function">
    <text evidence="7">Transcriptional activator of the arabinanolytic system. Involved in the regulation of extracellular arabinanolytic genes and in the regulation of the intracellular activities of L-arabinose catabolic genes in the pentose catabolic pathway (PCP) in response to the presence of L-arabinose.</text>
</comment>
<dbReference type="SUPFAM" id="SSF57701">
    <property type="entry name" value="Zn2/Cys6 DNA-binding domain"/>
    <property type="match status" value="1"/>
</dbReference>
<comment type="similarity">
    <text evidence="8">Belongs to the xlnR/xlr1 family. araR subfamily.</text>
</comment>
<reference evidence="11 12" key="1">
    <citation type="submission" date="2015-02" db="EMBL/GenBank/DDBJ databases">
        <title>Draft Genome Sequences of Two Closely-Related Aflatoxigenic Aspergillus Species Obtained from the Cote d'Ivoire.</title>
        <authorList>
            <person name="Moore G.G."/>
            <person name="Beltz S.B."/>
            <person name="Mack B.M."/>
        </authorList>
    </citation>
    <scope>NUCLEOTIDE SEQUENCE [LARGE SCALE GENOMIC DNA]</scope>
    <source>
        <strain evidence="11 12">SRRC1432</strain>
    </source>
</reference>
<keyword evidence="5" id="KW-0804">Transcription</keyword>
<dbReference type="PROSITE" id="PS50048">
    <property type="entry name" value="ZN2_CY6_FUNGAL_2"/>
    <property type="match status" value="1"/>
</dbReference>
<evidence type="ECO:0000256" key="7">
    <source>
        <dbReference type="ARBA" id="ARBA00055903"/>
    </source>
</evidence>
<dbReference type="PANTHER" id="PTHR47663:SF2">
    <property type="entry name" value="ARABINOLYTIC TRANSCRIPTIONAL ACTIVATOR ARAR-RELATED"/>
    <property type="match status" value="1"/>
</dbReference>
<dbReference type="GO" id="GO:0008270">
    <property type="term" value="F:zinc ion binding"/>
    <property type="evidence" value="ECO:0007669"/>
    <property type="project" value="InterPro"/>
</dbReference>
<dbReference type="Pfam" id="PF00172">
    <property type="entry name" value="Zn_clus"/>
    <property type="match status" value="1"/>
</dbReference>
<keyword evidence="3" id="KW-0805">Transcription regulation</keyword>
<dbReference type="GO" id="GO:0000981">
    <property type="term" value="F:DNA-binding transcription factor activity, RNA polymerase II-specific"/>
    <property type="evidence" value="ECO:0007669"/>
    <property type="project" value="InterPro"/>
</dbReference>
<dbReference type="Proteomes" id="UP000034947">
    <property type="component" value="Unassembled WGS sequence"/>
</dbReference>
<evidence type="ECO:0000313" key="12">
    <source>
        <dbReference type="Proteomes" id="UP000034947"/>
    </source>
</evidence>
<feature type="region of interest" description="Disordered" evidence="9">
    <location>
        <begin position="69"/>
        <end position="184"/>
    </location>
</feature>
<dbReference type="EMBL" id="JYKN01001934">
    <property type="protein sequence ID" value="KKK18361.1"/>
    <property type="molecule type" value="Genomic_DNA"/>
</dbReference>
<evidence type="ECO:0000256" key="6">
    <source>
        <dbReference type="ARBA" id="ARBA00023242"/>
    </source>
</evidence>
<dbReference type="Pfam" id="PF04082">
    <property type="entry name" value="Fungal_trans"/>
    <property type="match status" value="1"/>
</dbReference>
<feature type="compositionally biased region" description="Basic and acidic residues" evidence="9">
    <location>
        <begin position="162"/>
        <end position="173"/>
    </location>
</feature>
<dbReference type="InterPro" id="IPR007219">
    <property type="entry name" value="XnlR_reg_dom"/>
</dbReference>
<evidence type="ECO:0000259" key="10">
    <source>
        <dbReference type="PROSITE" id="PS50048"/>
    </source>
</evidence>
<feature type="region of interest" description="Disordered" evidence="9">
    <location>
        <begin position="1"/>
        <end position="33"/>
    </location>
</feature>
<dbReference type="VEuPathDB" id="FungiDB:P175DRAFT_0491889"/>
<keyword evidence="2" id="KW-0862">Zinc</keyword>
<evidence type="ECO:0000256" key="3">
    <source>
        <dbReference type="ARBA" id="ARBA00023015"/>
    </source>
</evidence>
<proteinExistence type="inferred from homology"/>
<feature type="region of interest" description="Disordered" evidence="9">
    <location>
        <begin position="674"/>
        <end position="716"/>
    </location>
</feature>
<sequence length="889" mass="97429">MDSSQQGDLQQGNAPGAIEDAPPESTAKHRWRRNRIACDSCHSRRVRCDRAFPCSRCLRSDTHCEFTRERRKRGRIARSKVTESSQAKHPEGPDSFSCQSPDARFSAPAAGKKVEVLPPPPPPPPAPAPAPLPPVHNDSPPSTFHPGSPATNGLTGSSASLDGRRSQAADPARKPGPGGSLTEEWLAGTQVSPGSYEVVEGPFPRVFDVWNGVELAAYSASASQASRATGTGPASGAFPAPPPHPPPPPLALKYPVLQPLMPFVEASLPRKLVFDLLDLYFTSAFSTHMHPVCHHIHGYVLRKASFLSKDVPRPSSPALLASMLWVAALDDRAFSLPISPPQRKRICQFLCALTIRLLRPLIHVSFKDQGDASTAAHDPGFSGLGQDGPPTTVHHPFEGGGDDRGLVGPAGSLDDVITYIHVASIISSSEQKAASMRWLVAIMTSRRLELTWVLIKELKLNQEIEVMPNADSQTEGSSPSFEYSLPGWNGADAGPVFDYSNPTRLSLDCVCERPRDVPNTITEEHREERRRTWWLLYIMDRHLALCYNRPLALLDAESEDLLLPLDEGSWQSGNIHSNSPKPDGPQCLISGDRNQRRVFPNFICHDHSIFGFFLPLMTITGELIDLNQARNHPILGIRLHGKDAWNVHVSEVLRQLEIYKASLTTFATTTSTTTTTTAATATATATTTTTTTTTASDPDALLHAKSDPRPVEPALSPASSWHTQTVISYASYLVHVLHILLVGKWDPVSLIEDKDFWTSSPAFASTISHALDAADSVAQILRFDPDISFMPYFFGIQLLQGSFLLLLIVERLQKEAGEGILTACEVMIRATESCVVTLNTEYQRNFRQVMRSAVAQARGRPLNHSEIRHRRKAVLALYRWTRKGTGLAL</sequence>
<dbReference type="InterPro" id="IPR001138">
    <property type="entry name" value="Zn2Cys6_DnaBD"/>
</dbReference>
<dbReference type="AlphaFoldDB" id="A0A0F8V5W1"/>
<feature type="compositionally biased region" description="Basic residues" evidence="9">
    <location>
        <begin position="69"/>
        <end position="78"/>
    </location>
</feature>
<name>A0A0F8V5W1_9EURO</name>
<feature type="compositionally biased region" description="Basic and acidic residues" evidence="9">
    <location>
        <begin position="395"/>
        <end position="405"/>
    </location>
</feature>
<feature type="compositionally biased region" description="Low complexity" evidence="9">
    <location>
        <begin position="674"/>
        <end position="695"/>
    </location>
</feature>
<dbReference type="Gene3D" id="4.10.240.10">
    <property type="entry name" value="Zn(2)-C6 fungal-type DNA-binding domain"/>
    <property type="match status" value="1"/>
</dbReference>
<evidence type="ECO:0000256" key="2">
    <source>
        <dbReference type="ARBA" id="ARBA00022833"/>
    </source>
</evidence>
<dbReference type="SMART" id="SM00906">
    <property type="entry name" value="Fungal_trans"/>
    <property type="match status" value="1"/>
</dbReference>
<dbReference type="InterPro" id="IPR036864">
    <property type="entry name" value="Zn2-C6_fun-type_DNA-bd_sf"/>
</dbReference>
<dbReference type="CDD" id="cd00067">
    <property type="entry name" value="GAL4"/>
    <property type="match status" value="1"/>
</dbReference>
<keyword evidence="12" id="KW-1185">Reference proteome</keyword>
<dbReference type="GO" id="GO:0003677">
    <property type="term" value="F:DNA binding"/>
    <property type="evidence" value="ECO:0007669"/>
    <property type="project" value="UniProtKB-KW"/>
</dbReference>
<accession>A0A0F8V5W1</accession>
<dbReference type="SMART" id="SM00066">
    <property type="entry name" value="GAL4"/>
    <property type="match status" value="1"/>
</dbReference>
<feature type="compositionally biased region" description="Basic and acidic residues" evidence="9">
    <location>
        <begin position="700"/>
        <end position="710"/>
    </location>
</feature>
<feature type="compositionally biased region" description="Polar residues" evidence="9">
    <location>
        <begin position="149"/>
        <end position="160"/>
    </location>
</feature>
<gene>
    <name evidence="11" type="ORF">AOCH_004352</name>
</gene>
<dbReference type="CDD" id="cd12148">
    <property type="entry name" value="fungal_TF_MHR"/>
    <property type="match status" value="1"/>
</dbReference>
<dbReference type="PROSITE" id="PS00463">
    <property type="entry name" value="ZN2_CY6_FUNGAL_1"/>
    <property type="match status" value="1"/>
</dbReference>
<dbReference type="PANTHER" id="PTHR47663">
    <property type="entry name" value="XYLANOLYTIC TRANSCRIPTIONAL ACTIVATOR XLNR-RELATED"/>
    <property type="match status" value="1"/>
</dbReference>
<dbReference type="InterPro" id="IPR051439">
    <property type="entry name" value="XlnR/Xlr1"/>
</dbReference>
<comment type="caution">
    <text evidence="11">The sequence shown here is derived from an EMBL/GenBank/DDBJ whole genome shotgun (WGS) entry which is preliminary data.</text>
</comment>